<comment type="similarity">
    <text evidence="1 3">Belongs to the EXO70 family.</text>
</comment>
<evidence type="ECO:0000256" key="3">
    <source>
        <dbReference type="RuleBase" id="RU365026"/>
    </source>
</evidence>
<dbReference type="GO" id="GO:0006887">
    <property type="term" value="P:exocytosis"/>
    <property type="evidence" value="ECO:0007669"/>
    <property type="project" value="UniProtKB-KW"/>
</dbReference>
<dbReference type="InterPro" id="IPR016159">
    <property type="entry name" value="Cullin_repeat-like_dom_sf"/>
</dbReference>
<dbReference type="GO" id="GO:0015031">
    <property type="term" value="P:protein transport"/>
    <property type="evidence" value="ECO:0007669"/>
    <property type="project" value="UniProtKB-KW"/>
</dbReference>
<gene>
    <name evidence="5" type="ORF">A4U43_C02F2040</name>
</gene>
<proteinExistence type="inferred from homology"/>
<dbReference type="InterPro" id="IPR046364">
    <property type="entry name" value="Exo70_C"/>
</dbReference>
<keyword evidence="3" id="KW-0268">Exocytosis</keyword>
<evidence type="ECO:0000256" key="1">
    <source>
        <dbReference type="ARBA" id="ARBA00006756"/>
    </source>
</evidence>
<protein>
    <recommendedName>
        <fullName evidence="3">Exocyst subunit Exo70 family protein</fullName>
    </recommendedName>
</protein>
<evidence type="ECO:0000313" key="6">
    <source>
        <dbReference type="Proteomes" id="UP000243459"/>
    </source>
</evidence>
<keyword evidence="6" id="KW-1185">Reference proteome</keyword>
<evidence type="ECO:0000259" key="4">
    <source>
        <dbReference type="Pfam" id="PF03081"/>
    </source>
</evidence>
<dbReference type="GO" id="GO:0005546">
    <property type="term" value="F:phosphatidylinositol-4,5-bisphosphate binding"/>
    <property type="evidence" value="ECO:0007669"/>
    <property type="project" value="InterPro"/>
</dbReference>
<feature type="domain" description="Exocyst complex subunit Exo70 C-terminal" evidence="4">
    <location>
        <begin position="52"/>
        <end position="127"/>
    </location>
</feature>
<dbReference type="AlphaFoldDB" id="A0A5P1FF46"/>
<sequence>MKVLVFPSPDYEVPFSGEHFSFRPFSRPERPGTMIPEIFLRPRRRIPIRPSSSSSIDSAMSMRVAWLILVLLCKLDGKAEIYKDVALSYLFLANNLQYVVKKVKESRLTAILGYDWVFKHEAKVKQAGVPEAARRKLGFLRGIRGRRSGFRGVGCVAMRG</sequence>
<dbReference type="Gene3D" id="1.20.1280.170">
    <property type="entry name" value="Exocyst complex component Exo70"/>
    <property type="match status" value="1"/>
</dbReference>
<dbReference type="Gramene" id="ONK76996">
    <property type="protein sequence ID" value="ONK76996"/>
    <property type="gene ID" value="A4U43_C02F2040"/>
</dbReference>
<evidence type="ECO:0000256" key="2">
    <source>
        <dbReference type="ARBA" id="ARBA00022448"/>
    </source>
</evidence>
<accession>A0A5P1FF46</accession>
<keyword evidence="2 3" id="KW-0813">Transport</keyword>
<dbReference type="EMBL" id="CM007382">
    <property type="protein sequence ID" value="ONK76996.1"/>
    <property type="molecule type" value="Genomic_DNA"/>
</dbReference>
<evidence type="ECO:0000313" key="5">
    <source>
        <dbReference type="EMBL" id="ONK76996.1"/>
    </source>
</evidence>
<dbReference type="InterPro" id="IPR004140">
    <property type="entry name" value="Exo70"/>
</dbReference>
<dbReference type="Pfam" id="PF03081">
    <property type="entry name" value="Exo70_C"/>
    <property type="match status" value="1"/>
</dbReference>
<comment type="function">
    <text evidence="3">Component of the exocyst complex.</text>
</comment>
<reference evidence="6" key="1">
    <citation type="journal article" date="2017" name="Nat. Commun.">
        <title>The asparagus genome sheds light on the origin and evolution of a young Y chromosome.</title>
        <authorList>
            <person name="Harkess A."/>
            <person name="Zhou J."/>
            <person name="Xu C."/>
            <person name="Bowers J.E."/>
            <person name="Van der Hulst R."/>
            <person name="Ayyampalayam S."/>
            <person name="Mercati F."/>
            <person name="Riccardi P."/>
            <person name="McKain M.R."/>
            <person name="Kakrana A."/>
            <person name="Tang H."/>
            <person name="Ray J."/>
            <person name="Groenendijk J."/>
            <person name="Arikit S."/>
            <person name="Mathioni S.M."/>
            <person name="Nakano M."/>
            <person name="Shan H."/>
            <person name="Telgmann-Rauber A."/>
            <person name="Kanno A."/>
            <person name="Yue Z."/>
            <person name="Chen H."/>
            <person name="Li W."/>
            <person name="Chen Y."/>
            <person name="Xu X."/>
            <person name="Zhang Y."/>
            <person name="Luo S."/>
            <person name="Chen H."/>
            <person name="Gao J."/>
            <person name="Mao Z."/>
            <person name="Pires J.C."/>
            <person name="Luo M."/>
            <person name="Kudrna D."/>
            <person name="Wing R.A."/>
            <person name="Meyers B.C."/>
            <person name="Yi K."/>
            <person name="Kong H."/>
            <person name="Lavrijsen P."/>
            <person name="Sunseri F."/>
            <person name="Falavigna A."/>
            <person name="Ye Y."/>
            <person name="Leebens-Mack J.H."/>
            <person name="Chen G."/>
        </authorList>
    </citation>
    <scope>NUCLEOTIDE SEQUENCE [LARGE SCALE GENOMIC DNA]</scope>
    <source>
        <strain evidence="6">cv. DH0086</strain>
    </source>
</reference>
<dbReference type="SUPFAM" id="SSF74788">
    <property type="entry name" value="Cullin repeat-like"/>
    <property type="match status" value="1"/>
</dbReference>
<dbReference type="PANTHER" id="PTHR12542">
    <property type="entry name" value="EXOCYST COMPLEX PROTEIN EXO70"/>
    <property type="match status" value="1"/>
</dbReference>
<dbReference type="PANTHER" id="PTHR12542:SF17">
    <property type="entry name" value="EXOCYST SUBUNIT EXO70 FAMILY PROTEIN"/>
    <property type="match status" value="1"/>
</dbReference>
<keyword evidence="3" id="KW-0653">Protein transport</keyword>
<organism evidence="5 6">
    <name type="scientific">Asparagus officinalis</name>
    <name type="common">Garden asparagus</name>
    <dbReference type="NCBI Taxonomy" id="4686"/>
    <lineage>
        <taxon>Eukaryota</taxon>
        <taxon>Viridiplantae</taxon>
        <taxon>Streptophyta</taxon>
        <taxon>Embryophyta</taxon>
        <taxon>Tracheophyta</taxon>
        <taxon>Spermatophyta</taxon>
        <taxon>Magnoliopsida</taxon>
        <taxon>Liliopsida</taxon>
        <taxon>Asparagales</taxon>
        <taxon>Asparagaceae</taxon>
        <taxon>Asparagoideae</taxon>
        <taxon>Asparagus</taxon>
    </lineage>
</organism>
<name>A0A5P1FF46_ASPOF</name>
<dbReference type="GO" id="GO:0000145">
    <property type="term" value="C:exocyst"/>
    <property type="evidence" value="ECO:0007669"/>
    <property type="project" value="InterPro"/>
</dbReference>
<dbReference type="Proteomes" id="UP000243459">
    <property type="component" value="Chromosome 2"/>
</dbReference>